<name>A0A843VYQ4_COLES</name>
<keyword evidence="2" id="KW-0732">Signal</keyword>
<feature type="region of interest" description="Disordered" evidence="1">
    <location>
        <begin position="58"/>
        <end position="86"/>
    </location>
</feature>
<reference evidence="3" key="1">
    <citation type="submission" date="2017-07" db="EMBL/GenBank/DDBJ databases">
        <title>Taro Niue Genome Assembly and Annotation.</title>
        <authorList>
            <person name="Atibalentja N."/>
            <person name="Keating K."/>
            <person name="Fields C.J."/>
        </authorList>
    </citation>
    <scope>NUCLEOTIDE SEQUENCE</scope>
    <source>
        <strain evidence="3">Niue_2</strain>
        <tissue evidence="3">Leaf</tissue>
    </source>
</reference>
<evidence type="ECO:0000256" key="1">
    <source>
        <dbReference type="SAM" id="MobiDB-lite"/>
    </source>
</evidence>
<feature type="chain" id="PRO_5032796197" evidence="2">
    <location>
        <begin position="17"/>
        <end position="86"/>
    </location>
</feature>
<evidence type="ECO:0000313" key="3">
    <source>
        <dbReference type="EMBL" id="MQM00217.1"/>
    </source>
</evidence>
<gene>
    <name evidence="3" type="ORF">Taro_032949</name>
</gene>
<accession>A0A843VYQ4</accession>
<dbReference type="AlphaFoldDB" id="A0A843VYQ4"/>
<dbReference type="EMBL" id="NMUH01002476">
    <property type="protein sequence ID" value="MQM00217.1"/>
    <property type="molecule type" value="Genomic_DNA"/>
</dbReference>
<comment type="caution">
    <text evidence="3">The sequence shown here is derived from an EMBL/GenBank/DDBJ whole genome shotgun (WGS) entry which is preliminary data.</text>
</comment>
<organism evidence="3 4">
    <name type="scientific">Colocasia esculenta</name>
    <name type="common">Wild taro</name>
    <name type="synonym">Arum esculentum</name>
    <dbReference type="NCBI Taxonomy" id="4460"/>
    <lineage>
        <taxon>Eukaryota</taxon>
        <taxon>Viridiplantae</taxon>
        <taxon>Streptophyta</taxon>
        <taxon>Embryophyta</taxon>
        <taxon>Tracheophyta</taxon>
        <taxon>Spermatophyta</taxon>
        <taxon>Magnoliopsida</taxon>
        <taxon>Liliopsida</taxon>
        <taxon>Araceae</taxon>
        <taxon>Aroideae</taxon>
        <taxon>Colocasieae</taxon>
        <taxon>Colocasia</taxon>
    </lineage>
</organism>
<sequence>MFKCFTALLITTVVHCVYRLWGSCPTEPVTCEAHPFFFQDNKEEEVDPNALDDQVVEREVEFDEEEEWTDDGDKEDDEDDAKLDIS</sequence>
<keyword evidence="4" id="KW-1185">Reference proteome</keyword>
<dbReference type="Proteomes" id="UP000652761">
    <property type="component" value="Unassembled WGS sequence"/>
</dbReference>
<evidence type="ECO:0000313" key="4">
    <source>
        <dbReference type="Proteomes" id="UP000652761"/>
    </source>
</evidence>
<protein>
    <submittedName>
        <fullName evidence="3">Uncharacterized protein</fullName>
    </submittedName>
</protein>
<feature type="signal peptide" evidence="2">
    <location>
        <begin position="1"/>
        <end position="16"/>
    </location>
</feature>
<proteinExistence type="predicted"/>
<evidence type="ECO:0000256" key="2">
    <source>
        <dbReference type="SAM" id="SignalP"/>
    </source>
</evidence>
<feature type="compositionally biased region" description="Acidic residues" evidence="1">
    <location>
        <begin position="60"/>
        <end position="86"/>
    </location>
</feature>